<evidence type="ECO:0000313" key="6">
    <source>
        <dbReference type="EMBL" id="CAH0111764.1"/>
    </source>
</evidence>
<gene>
    <name evidence="6" type="ORF">DGAL_LOCUS15418</name>
</gene>
<name>A0A8J2S8N0_9CRUS</name>
<dbReference type="Proteomes" id="UP000789390">
    <property type="component" value="Unassembled WGS sequence"/>
</dbReference>
<reference evidence="6" key="1">
    <citation type="submission" date="2021-11" db="EMBL/GenBank/DDBJ databases">
        <authorList>
            <person name="Schell T."/>
        </authorList>
    </citation>
    <scope>NUCLEOTIDE SEQUENCE</scope>
    <source>
        <strain evidence="6">M5</strain>
    </source>
</reference>
<dbReference type="GO" id="GO:0008235">
    <property type="term" value="F:metalloexopeptidase activity"/>
    <property type="evidence" value="ECO:0007669"/>
    <property type="project" value="InterPro"/>
</dbReference>
<evidence type="ECO:0000259" key="5">
    <source>
        <dbReference type="Pfam" id="PF04389"/>
    </source>
</evidence>
<proteinExistence type="inferred from homology"/>
<dbReference type="SUPFAM" id="SSF53187">
    <property type="entry name" value="Zn-dependent exopeptidases"/>
    <property type="match status" value="1"/>
</dbReference>
<comment type="cofactor">
    <cofactor evidence="1">
        <name>Zn(2+)</name>
        <dbReference type="ChEBI" id="CHEBI:29105"/>
    </cofactor>
</comment>
<accession>A0A8J2S8N0</accession>
<dbReference type="InterPro" id="IPR045175">
    <property type="entry name" value="M28_fam"/>
</dbReference>
<keyword evidence="4" id="KW-0732">Signal</keyword>
<dbReference type="AlphaFoldDB" id="A0A8J2S8N0"/>
<dbReference type="EMBL" id="CAKKLH010000316">
    <property type="protein sequence ID" value="CAH0111764.1"/>
    <property type="molecule type" value="Genomic_DNA"/>
</dbReference>
<dbReference type="PANTHER" id="PTHR12147:SF26">
    <property type="entry name" value="PEPTIDASE M28 DOMAIN-CONTAINING PROTEIN"/>
    <property type="match status" value="1"/>
</dbReference>
<dbReference type="GO" id="GO:0006508">
    <property type="term" value="P:proteolysis"/>
    <property type="evidence" value="ECO:0007669"/>
    <property type="project" value="InterPro"/>
</dbReference>
<dbReference type="OrthoDB" id="2214at2759"/>
<comment type="similarity">
    <text evidence="2">Belongs to the peptidase M28 family. M28B subfamily.</text>
</comment>
<feature type="region of interest" description="Disordered" evidence="3">
    <location>
        <begin position="585"/>
        <end position="608"/>
    </location>
</feature>
<evidence type="ECO:0000313" key="7">
    <source>
        <dbReference type="Proteomes" id="UP000789390"/>
    </source>
</evidence>
<protein>
    <recommendedName>
        <fullName evidence="5">Peptidase M28 domain-containing protein</fullName>
    </recommendedName>
</protein>
<organism evidence="6 7">
    <name type="scientific">Daphnia galeata</name>
    <dbReference type="NCBI Taxonomy" id="27404"/>
    <lineage>
        <taxon>Eukaryota</taxon>
        <taxon>Metazoa</taxon>
        <taxon>Ecdysozoa</taxon>
        <taxon>Arthropoda</taxon>
        <taxon>Crustacea</taxon>
        <taxon>Branchiopoda</taxon>
        <taxon>Diplostraca</taxon>
        <taxon>Cladocera</taxon>
        <taxon>Anomopoda</taxon>
        <taxon>Daphniidae</taxon>
        <taxon>Daphnia</taxon>
    </lineage>
</organism>
<dbReference type="InterPro" id="IPR007484">
    <property type="entry name" value="Peptidase_M28"/>
</dbReference>
<feature type="chain" id="PRO_5035298431" description="Peptidase M28 domain-containing protein" evidence="4">
    <location>
        <begin position="17"/>
        <end position="631"/>
    </location>
</feature>
<feature type="domain" description="Peptidase M28" evidence="5">
    <location>
        <begin position="261"/>
        <end position="378"/>
    </location>
</feature>
<dbReference type="PROSITE" id="PS51257">
    <property type="entry name" value="PROKAR_LIPOPROTEIN"/>
    <property type="match status" value="1"/>
</dbReference>
<evidence type="ECO:0000256" key="2">
    <source>
        <dbReference type="ARBA" id="ARBA00005634"/>
    </source>
</evidence>
<feature type="region of interest" description="Disordered" evidence="3">
    <location>
        <begin position="25"/>
        <end position="54"/>
    </location>
</feature>
<dbReference type="Gene3D" id="3.40.630.10">
    <property type="entry name" value="Zn peptidases"/>
    <property type="match status" value="1"/>
</dbReference>
<evidence type="ECO:0000256" key="4">
    <source>
        <dbReference type="SAM" id="SignalP"/>
    </source>
</evidence>
<sequence length="631" mass="71409">MKVIIVLVVYLVSVGCYQETNDEVSHASLDPPMSEESDISNATQPTSEEEKENDRKIMEQWTRMFFNMGRTPLQGEQILIFPGLFNGSTTVEVAKLRELRSFDNESTSNNSSTTVLPAYLIDGQELPDVQTNLPTTSNATSTSFIVLSNDSRLFYHDEEYYFEDVESLDEDQRQRRRLRSARNEMNLLNADHEHITTMITTVFSTARNYLNNETVRANVVQYITHKMRSFGLVTGNQIFHPIEFAALFAEVDEESIPSGTNVIGILPGELWGSKEDEVLVIGAHWDTVPFSGGMDDNGSGVTAVLEVARAMTEGGCRPKHSVIFVAFDLEEVGCLGSIFFVRDFLIQQVLQPYGAKLKGAFILDTIMNYNETQFSQTLSPEWQSALPFFWEDLQAENKTGDFLAVLYRKDVDASLADTLASNWKGDGKQNKKKSLKDNTVDRNPRTFRVNNKEITIMKKEDKPIETVKSNNSKYRLKKVRMDLVAEVGEKLELLTSWIDLLRSDHSRFWYHNIESYPHSFPAVLITDTAPYRGIMQECYHQECDSSSANENLKFANIPFLTKTCQALIDTMVSLSESKCLFESQQQEATKSRRPGASKQKDSSSSGSRKSSFHQILIAITLIVSQFSIMLR</sequence>
<comment type="caution">
    <text evidence="6">The sequence shown here is derived from an EMBL/GenBank/DDBJ whole genome shotgun (WGS) entry which is preliminary data.</text>
</comment>
<dbReference type="Pfam" id="PF04389">
    <property type="entry name" value="Peptidase_M28"/>
    <property type="match status" value="1"/>
</dbReference>
<feature type="signal peptide" evidence="4">
    <location>
        <begin position="1"/>
        <end position="16"/>
    </location>
</feature>
<evidence type="ECO:0000256" key="3">
    <source>
        <dbReference type="SAM" id="MobiDB-lite"/>
    </source>
</evidence>
<dbReference type="PANTHER" id="PTHR12147">
    <property type="entry name" value="METALLOPEPTIDASE M28 FAMILY MEMBER"/>
    <property type="match status" value="1"/>
</dbReference>
<evidence type="ECO:0000256" key="1">
    <source>
        <dbReference type="ARBA" id="ARBA00001947"/>
    </source>
</evidence>
<keyword evidence="7" id="KW-1185">Reference proteome</keyword>